<evidence type="ECO:0000313" key="9">
    <source>
        <dbReference type="Proteomes" id="UP001224775"/>
    </source>
</evidence>
<dbReference type="Proteomes" id="UP001224775">
    <property type="component" value="Unassembled WGS sequence"/>
</dbReference>
<dbReference type="PANTHER" id="PTHR23112">
    <property type="entry name" value="G PROTEIN-COUPLED RECEPTOR 157-RELATED"/>
    <property type="match status" value="1"/>
</dbReference>
<feature type="transmembrane region" description="Helical" evidence="6">
    <location>
        <begin position="137"/>
        <end position="156"/>
    </location>
</feature>
<feature type="transmembrane region" description="Helical" evidence="6">
    <location>
        <begin position="98"/>
        <end position="125"/>
    </location>
</feature>
<feature type="transmembrane region" description="Helical" evidence="6">
    <location>
        <begin position="55"/>
        <end position="78"/>
    </location>
</feature>
<sequence length="351" mass="39876">MAMNYAEENIYVLIFMRLFGLVSMIASGFIIRDITRKLYSRPGAFLKKVSLTQSILIVMSIGDFGGAFFVQFISTWMVPFHSQLLGSVGSQQSCVAQGFLSTFFYSLSALSNASLAVAYCLIVRLGWKDKDKSKNRLPFVLTPFLISIVLAVVLCLDRTTITMLDTLVILGSSLSGNLHTWCTARTMLLVAGLIPTLVAFFILTVAVVLLIHAVLVQERRMDQYQRAGSRKMTMESFYQGMFYIGAFAISWIPWLVYGFKEYIFASVHKPSYFVMLAVTPLHGVMNAGVYFRPRLKAERERNPTDSHQTEDDAEKGTRRKSKRMRLLATLKQQQSIWKQHKMQRLDPKRKL</sequence>
<keyword evidence="4 6" id="KW-0472">Membrane</keyword>
<reference evidence="8" key="1">
    <citation type="submission" date="2023-06" db="EMBL/GenBank/DDBJ databases">
        <title>Survivors Of The Sea: Transcriptome response of Skeletonema marinoi to long-term dormancy.</title>
        <authorList>
            <person name="Pinder M.I.M."/>
            <person name="Kourtchenko O."/>
            <person name="Robertson E.K."/>
            <person name="Larsson T."/>
            <person name="Maumus F."/>
            <person name="Osuna-Cruz C.M."/>
            <person name="Vancaester E."/>
            <person name="Stenow R."/>
            <person name="Vandepoele K."/>
            <person name="Ploug H."/>
            <person name="Bruchert V."/>
            <person name="Godhe A."/>
            <person name="Topel M."/>
        </authorList>
    </citation>
    <scope>NUCLEOTIDE SEQUENCE</scope>
    <source>
        <strain evidence="8">R05AC</strain>
    </source>
</reference>
<evidence type="ECO:0000256" key="5">
    <source>
        <dbReference type="SAM" id="MobiDB-lite"/>
    </source>
</evidence>
<feature type="transmembrane region" description="Helical" evidence="6">
    <location>
        <begin position="271"/>
        <end position="291"/>
    </location>
</feature>
<dbReference type="Gene3D" id="1.20.1070.10">
    <property type="entry name" value="Rhodopsin 7-helix transmembrane proteins"/>
    <property type="match status" value="1"/>
</dbReference>
<feature type="transmembrane region" description="Helical" evidence="6">
    <location>
        <begin position="237"/>
        <end position="259"/>
    </location>
</feature>
<comment type="subcellular location">
    <subcellularLocation>
        <location evidence="1">Membrane</location>
        <topology evidence="1">Multi-pass membrane protein</topology>
    </subcellularLocation>
</comment>
<organism evidence="8 9">
    <name type="scientific">Skeletonema marinoi</name>
    <dbReference type="NCBI Taxonomy" id="267567"/>
    <lineage>
        <taxon>Eukaryota</taxon>
        <taxon>Sar</taxon>
        <taxon>Stramenopiles</taxon>
        <taxon>Ochrophyta</taxon>
        <taxon>Bacillariophyta</taxon>
        <taxon>Coscinodiscophyceae</taxon>
        <taxon>Thalassiosirophycidae</taxon>
        <taxon>Thalassiosirales</taxon>
        <taxon>Skeletonemataceae</taxon>
        <taxon>Skeletonema</taxon>
        <taxon>Skeletonema marinoi-dohrnii complex</taxon>
    </lineage>
</organism>
<dbReference type="AlphaFoldDB" id="A0AAD8YF89"/>
<proteinExistence type="predicted"/>
<feature type="domain" description="G-protein coupled receptors family 1 profile" evidence="7">
    <location>
        <begin position="8"/>
        <end position="290"/>
    </location>
</feature>
<dbReference type="CDD" id="cd00637">
    <property type="entry name" value="7tm_classA_rhodopsin-like"/>
    <property type="match status" value="1"/>
</dbReference>
<accession>A0AAD8YF89</accession>
<evidence type="ECO:0000256" key="6">
    <source>
        <dbReference type="SAM" id="Phobius"/>
    </source>
</evidence>
<feature type="region of interest" description="Disordered" evidence="5">
    <location>
        <begin position="298"/>
        <end position="324"/>
    </location>
</feature>
<dbReference type="GO" id="GO:0005886">
    <property type="term" value="C:plasma membrane"/>
    <property type="evidence" value="ECO:0007669"/>
    <property type="project" value="TreeGrafter"/>
</dbReference>
<dbReference type="GO" id="GO:0004930">
    <property type="term" value="F:G protein-coupled receptor activity"/>
    <property type="evidence" value="ECO:0007669"/>
    <property type="project" value="TreeGrafter"/>
</dbReference>
<keyword evidence="9" id="KW-1185">Reference proteome</keyword>
<protein>
    <recommendedName>
        <fullName evidence="7">G-protein coupled receptors family 1 profile domain-containing protein</fullName>
    </recommendedName>
</protein>
<dbReference type="PROSITE" id="PS50262">
    <property type="entry name" value="G_PROTEIN_RECEP_F1_2"/>
    <property type="match status" value="1"/>
</dbReference>
<evidence type="ECO:0000259" key="7">
    <source>
        <dbReference type="PROSITE" id="PS50262"/>
    </source>
</evidence>
<keyword evidence="2 6" id="KW-0812">Transmembrane</keyword>
<evidence type="ECO:0000256" key="3">
    <source>
        <dbReference type="ARBA" id="ARBA00022989"/>
    </source>
</evidence>
<feature type="transmembrane region" description="Helical" evidence="6">
    <location>
        <begin position="187"/>
        <end position="216"/>
    </location>
</feature>
<evidence type="ECO:0000256" key="1">
    <source>
        <dbReference type="ARBA" id="ARBA00004141"/>
    </source>
</evidence>
<feature type="compositionally biased region" description="Basic and acidic residues" evidence="5">
    <location>
        <begin position="298"/>
        <end position="316"/>
    </location>
</feature>
<comment type="caution">
    <text evidence="8">The sequence shown here is derived from an EMBL/GenBank/DDBJ whole genome shotgun (WGS) entry which is preliminary data.</text>
</comment>
<feature type="transmembrane region" description="Helical" evidence="6">
    <location>
        <begin position="12"/>
        <end position="34"/>
    </location>
</feature>
<evidence type="ECO:0000313" key="8">
    <source>
        <dbReference type="EMBL" id="KAK1744352.1"/>
    </source>
</evidence>
<dbReference type="PANTHER" id="PTHR23112:SF0">
    <property type="entry name" value="TRANSMEMBRANE PROTEIN 116"/>
    <property type="match status" value="1"/>
</dbReference>
<keyword evidence="3 6" id="KW-1133">Transmembrane helix</keyword>
<dbReference type="GO" id="GO:0007189">
    <property type="term" value="P:adenylate cyclase-activating G protein-coupled receptor signaling pathway"/>
    <property type="evidence" value="ECO:0007669"/>
    <property type="project" value="TreeGrafter"/>
</dbReference>
<name>A0AAD8YF89_9STRA</name>
<evidence type="ECO:0000256" key="4">
    <source>
        <dbReference type="ARBA" id="ARBA00023136"/>
    </source>
</evidence>
<dbReference type="InterPro" id="IPR017452">
    <property type="entry name" value="GPCR_Rhodpsn_7TM"/>
</dbReference>
<dbReference type="SUPFAM" id="SSF81321">
    <property type="entry name" value="Family A G protein-coupled receptor-like"/>
    <property type="match status" value="1"/>
</dbReference>
<dbReference type="EMBL" id="JATAAI010000007">
    <property type="protein sequence ID" value="KAK1744352.1"/>
    <property type="molecule type" value="Genomic_DNA"/>
</dbReference>
<evidence type="ECO:0000256" key="2">
    <source>
        <dbReference type="ARBA" id="ARBA00022692"/>
    </source>
</evidence>
<gene>
    <name evidence="8" type="ORF">QTG54_004885</name>
</gene>